<evidence type="ECO:0000313" key="3">
    <source>
        <dbReference type="Proteomes" id="UP000288805"/>
    </source>
</evidence>
<organism evidence="2 3">
    <name type="scientific">Vitis vinifera</name>
    <name type="common">Grape</name>
    <dbReference type="NCBI Taxonomy" id="29760"/>
    <lineage>
        <taxon>Eukaryota</taxon>
        <taxon>Viridiplantae</taxon>
        <taxon>Streptophyta</taxon>
        <taxon>Embryophyta</taxon>
        <taxon>Tracheophyta</taxon>
        <taxon>Spermatophyta</taxon>
        <taxon>Magnoliopsida</taxon>
        <taxon>eudicotyledons</taxon>
        <taxon>Gunneridae</taxon>
        <taxon>Pentapetalae</taxon>
        <taxon>rosids</taxon>
        <taxon>Vitales</taxon>
        <taxon>Vitaceae</taxon>
        <taxon>Viteae</taxon>
        <taxon>Vitis</taxon>
    </lineage>
</organism>
<sequence>MFISNQILLFLSTGLHQIAIARRLDSCHAPPLCLETCSLSVYVSLMLFAAKLWYDGSEILVEVASPRISGGVFLPLLGSLLHAIISFGVSWDRLANWINCYASDVARGSFIIVGKYDLEYSRDKASKKDARGFILVGTSLYSSITSTISISTGVASKL</sequence>
<name>A0A438JK60_VITVI</name>
<feature type="transmembrane region" description="Helical" evidence="1">
    <location>
        <begin position="39"/>
        <end position="56"/>
    </location>
</feature>
<accession>A0A438JK60</accession>
<keyword evidence="1" id="KW-1133">Transmembrane helix</keyword>
<proteinExistence type="predicted"/>
<dbReference type="Proteomes" id="UP000288805">
    <property type="component" value="Unassembled WGS sequence"/>
</dbReference>
<comment type="caution">
    <text evidence="2">The sequence shown here is derived from an EMBL/GenBank/DDBJ whole genome shotgun (WGS) entry which is preliminary data.</text>
</comment>
<evidence type="ECO:0000256" key="1">
    <source>
        <dbReference type="SAM" id="Phobius"/>
    </source>
</evidence>
<dbReference type="EMBL" id="QGNW01000038">
    <property type="protein sequence ID" value="RVX09346.1"/>
    <property type="molecule type" value="Genomic_DNA"/>
</dbReference>
<keyword evidence="1" id="KW-0472">Membrane</keyword>
<protein>
    <submittedName>
        <fullName evidence="2">Uncharacterized protein</fullName>
    </submittedName>
</protein>
<reference evidence="2 3" key="1">
    <citation type="journal article" date="2018" name="PLoS Genet.">
        <title>Population sequencing reveals clonal diversity and ancestral inbreeding in the grapevine cultivar Chardonnay.</title>
        <authorList>
            <person name="Roach M.J."/>
            <person name="Johnson D.L."/>
            <person name="Bohlmann J."/>
            <person name="van Vuuren H.J."/>
            <person name="Jones S.J."/>
            <person name="Pretorius I.S."/>
            <person name="Schmidt S.A."/>
            <person name="Borneman A.R."/>
        </authorList>
    </citation>
    <scope>NUCLEOTIDE SEQUENCE [LARGE SCALE GENOMIC DNA]</scope>
    <source>
        <strain evidence="3">cv. Chardonnay</strain>
        <tissue evidence="2">Leaf</tissue>
    </source>
</reference>
<feature type="transmembrane region" description="Helical" evidence="1">
    <location>
        <begin position="68"/>
        <end position="88"/>
    </location>
</feature>
<dbReference type="AlphaFoldDB" id="A0A438JK60"/>
<gene>
    <name evidence="2" type="ORF">CK203_015447</name>
</gene>
<feature type="transmembrane region" description="Helical" evidence="1">
    <location>
        <begin position="133"/>
        <end position="155"/>
    </location>
</feature>
<keyword evidence="1" id="KW-0812">Transmembrane</keyword>
<evidence type="ECO:0000313" key="2">
    <source>
        <dbReference type="EMBL" id="RVX09346.1"/>
    </source>
</evidence>